<dbReference type="Proteomes" id="UP001255416">
    <property type="component" value="Unassembled WGS sequence"/>
</dbReference>
<organism evidence="2 3">
    <name type="scientific">Sedimentitalea todarodis</name>
    <dbReference type="NCBI Taxonomy" id="1631240"/>
    <lineage>
        <taxon>Bacteria</taxon>
        <taxon>Pseudomonadati</taxon>
        <taxon>Pseudomonadota</taxon>
        <taxon>Alphaproteobacteria</taxon>
        <taxon>Rhodobacterales</taxon>
        <taxon>Paracoccaceae</taxon>
        <taxon>Sedimentitalea</taxon>
    </lineage>
</organism>
<protein>
    <submittedName>
        <fullName evidence="2">DUF599 domain-containing protein</fullName>
    </submittedName>
</protein>
<keyword evidence="3" id="KW-1185">Reference proteome</keyword>
<keyword evidence="1" id="KW-0812">Transmembrane</keyword>
<accession>A0ABU3VIT1</accession>
<dbReference type="PANTHER" id="PTHR31881">
    <property type="match status" value="1"/>
</dbReference>
<dbReference type="RefSeq" id="WP_316780571.1">
    <property type="nucleotide sequence ID" value="NZ_JASMWN010000020.1"/>
</dbReference>
<sequence>MTVAQTFDLFSPLDFAALAWLFLGAMWIGWRIESPPKDQPSVSILMVSFRRDWMRNMVSREPRVFDAQLIGNLRQGTAFFASATMIAIGGTLAVMGNTEQLAGLVTDLTQGNAPSIVWEIKVLLVLLLLANAFLKFVWAHRLFGYCAVLMASVPNDPADPRAYPRAEQAAEVNITAARSYNRAMRSVYFALSAVAWLLGPVALMIGVVLTTAVIYRREFASESRTFLLRTPSDAGSQSPV</sequence>
<dbReference type="EMBL" id="JASMWN010000020">
    <property type="protein sequence ID" value="MDU9006107.1"/>
    <property type="molecule type" value="Genomic_DNA"/>
</dbReference>
<feature type="transmembrane region" description="Helical" evidence="1">
    <location>
        <begin position="187"/>
        <end position="215"/>
    </location>
</feature>
<keyword evidence="1" id="KW-0472">Membrane</keyword>
<comment type="caution">
    <text evidence="2">The sequence shown here is derived from an EMBL/GenBank/DDBJ whole genome shotgun (WGS) entry which is preliminary data.</text>
</comment>
<dbReference type="Pfam" id="PF04654">
    <property type="entry name" value="DUF599"/>
    <property type="match status" value="1"/>
</dbReference>
<gene>
    <name evidence="2" type="ORF">QO231_19930</name>
</gene>
<reference evidence="3" key="1">
    <citation type="submission" date="2023-05" db="EMBL/GenBank/DDBJ databases">
        <title>Sedimentitalea sp. nov. JM2-8.</title>
        <authorList>
            <person name="Huang J."/>
        </authorList>
    </citation>
    <scope>NUCLEOTIDE SEQUENCE [LARGE SCALE GENOMIC DNA]</scope>
    <source>
        <strain evidence="3">KHS03</strain>
    </source>
</reference>
<dbReference type="InterPro" id="IPR006747">
    <property type="entry name" value="DUF599"/>
</dbReference>
<evidence type="ECO:0000313" key="2">
    <source>
        <dbReference type="EMBL" id="MDU9006107.1"/>
    </source>
</evidence>
<keyword evidence="1" id="KW-1133">Transmembrane helix</keyword>
<evidence type="ECO:0000313" key="3">
    <source>
        <dbReference type="Proteomes" id="UP001255416"/>
    </source>
</evidence>
<name>A0ABU3VIT1_9RHOB</name>
<dbReference type="PANTHER" id="PTHR31881:SF6">
    <property type="entry name" value="OS09G0494600 PROTEIN"/>
    <property type="match status" value="1"/>
</dbReference>
<evidence type="ECO:0000256" key="1">
    <source>
        <dbReference type="SAM" id="Phobius"/>
    </source>
</evidence>
<proteinExistence type="predicted"/>
<feature type="transmembrane region" description="Helical" evidence="1">
    <location>
        <begin position="116"/>
        <end position="134"/>
    </location>
</feature>
<feature type="transmembrane region" description="Helical" evidence="1">
    <location>
        <begin position="12"/>
        <end position="30"/>
    </location>
</feature>
<feature type="transmembrane region" description="Helical" evidence="1">
    <location>
        <begin position="78"/>
        <end position="96"/>
    </location>
</feature>